<dbReference type="InterPro" id="IPR039424">
    <property type="entry name" value="SBP_5"/>
</dbReference>
<evidence type="ECO:0000313" key="8">
    <source>
        <dbReference type="Proteomes" id="UP001596223"/>
    </source>
</evidence>
<dbReference type="PROSITE" id="PS01040">
    <property type="entry name" value="SBP_BACTERIAL_5"/>
    <property type="match status" value="1"/>
</dbReference>
<keyword evidence="3" id="KW-0813">Transport</keyword>
<comment type="similarity">
    <text evidence="2">Belongs to the bacterial solute-binding protein 5 family.</text>
</comment>
<dbReference type="Proteomes" id="UP001596223">
    <property type="component" value="Unassembled WGS sequence"/>
</dbReference>
<dbReference type="SUPFAM" id="SSF53850">
    <property type="entry name" value="Periplasmic binding protein-like II"/>
    <property type="match status" value="1"/>
</dbReference>
<evidence type="ECO:0000256" key="4">
    <source>
        <dbReference type="ARBA" id="ARBA00022729"/>
    </source>
</evidence>
<comment type="subcellular location">
    <subcellularLocation>
        <location evidence="1">Cell membrane</location>
        <topology evidence="1">Lipid-anchor</topology>
    </subcellularLocation>
</comment>
<reference evidence="8" key="1">
    <citation type="journal article" date="2019" name="Int. J. Syst. Evol. Microbiol.">
        <title>The Global Catalogue of Microorganisms (GCM) 10K type strain sequencing project: providing services to taxonomists for standard genome sequencing and annotation.</title>
        <authorList>
            <consortium name="The Broad Institute Genomics Platform"/>
            <consortium name="The Broad Institute Genome Sequencing Center for Infectious Disease"/>
            <person name="Wu L."/>
            <person name="Ma J."/>
        </authorList>
    </citation>
    <scope>NUCLEOTIDE SEQUENCE [LARGE SCALE GENOMIC DNA]</scope>
    <source>
        <strain evidence="8">CCUG 36956</strain>
    </source>
</reference>
<dbReference type="Gene3D" id="3.90.76.10">
    <property type="entry name" value="Dipeptide-binding Protein, Domain 1"/>
    <property type="match status" value="1"/>
</dbReference>
<dbReference type="RefSeq" id="WP_378603471.1">
    <property type="nucleotide sequence ID" value="NZ_JBHSQN010000005.1"/>
</dbReference>
<evidence type="ECO:0000256" key="5">
    <source>
        <dbReference type="SAM" id="SignalP"/>
    </source>
</evidence>
<name>A0ABW1JSI8_9NOCA</name>
<keyword evidence="4 5" id="KW-0732">Signal</keyword>
<keyword evidence="8" id="KW-1185">Reference proteome</keyword>
<evidence type="ECO:0000256" key="1">
    <source>
        <dbReference type="ARBA" id="ARBA00004193"/>
    </source>
</evidence>
<dbReference type="Gene3D" id="3.40.190.10">
    <property type="entry name" value="Periplasmic binding protein-like II"/>
    <property type="match status" value="1"/>
</dbReference>
<dbReference type="PROSITE" id="PS51257">
    <property type="entry name" value="PROKAR_LIPOPROTEIN"/>
    <property type="match status" value="1"/>
</dbReference>
<evidence type="ECO:0000313" key="7">
    <source>
        <dbReference type="EMBL" id="MFC6011568.1"/>
    </source>
</evidence>
<proteinExistence type="inferred from homology"/>
<comment type="caution">
    <text evidence="7">The sequence shown here is derived from an EMBL/GenBank/DDBJ whole genome shotgun (WGS) entry which is preliminary data.</text>
</comment>
<gene>
    <name evidence="7" type="ORF">ACFP3H_10940</name>
</gene>
<dbReference type="Pfam" id="PF00496">
    <property type="entry name" value="SBP_bac_5"/>
    <property type="match status" value="1"/>
</dbReference>
<feature type="signal peptide" evidence="5">
    <location>
        <begin position="1"/>
        <end position="24"/>
    </location>
</feature>
<evidence type="ECO:0000259" key="6">
    <source>
        <dbReference type="Pfam" id="PF00496"/>
    </source>
</evidence>
<feature type="chain" id="PRO_5046714246" evidence="5">
    <location>
        <begin position="25"/>
        <end position="509"/>
    </location>
</feature>
<protein>
    <submittedName>
        <fullName evidence="7">ABC transporter substrate-binding protein</fullName>
    </submittedName>
</protein>
<feature type="domain" description="Solute-binding protein family 5" evidence="6">
    <location>
        <begin position="81"/>
        <end position="433"/>
    </location>
</feature>
<dbReference type="EMBL" id="JBHSQN010000005">
    <property type="protein sequence ID" value="MFC6011568.1"/>
    <property type="molecule type" value="Genomic_DNA"/>
</dbReference>
<evidence type="ECO:0000256" key="3">
    <source>
        <dbReference type="ARBA" id="ARBA00022448"/>
    </source>
</evidence>
<organism evidence="7 8">
    <name type="scientific">Nocardia lasii</name>
    <dbReference type="NCBI Taxonomy" id="1616107"/>
    <lineage>
        <taxon>Bacteria</taxon>
        <taxon>Bacillati</taxon>
        <taxon>Actinomycetota</taxon>
        <taxon>Actinomycetes</taxon>
        <taxon>Mycobacteriales</taxon>
        <taxon>Nocardiaceae</taxon>
        <taxon>Nocardia</taxon>
    </lineage>
</organism>
<dbReference type="PANTHER" id="PTHR30290:SF9">
    <property type="entry name" value="OLIGOPEPTIDE-BINDING PROTEIN APPA"/>
    <property type="match status" value="1"/>
</dbReference>
<dbReference type="Gene3D" id="3.10.105.10">
    <property type="entry name" value="Dipeptide-binding Protein, Domain 3"/>
    <property type="match status" value="1"/>
</dbReference>
<dbReference type="InterPro" id="IPR023765">
    <property type="entry name" value="SBP_5_CS"/>
</dbReference>
<dbReference type="PANTHER" id="PTHR30290">
    <property type="entry name" value="PERIPLASMIC BINDING COMPONENT OF ABC TRANSPORTER"/>
    <property type="match status" value="1"/>
</dbReference>
<sequence>MRPITRSVATGLAILAFSTFTLTACAPAGTDTASATSLVVGAVTEPTDVPDPISDGSLAGYNYYFATFDQLARFDAEGVIGPKLATEWKHNADFTEWTFTIRDDAKFHNGDPVKASDVAFTYNQIKATPNGDPATYMEMFASAAAGPDNTVVFSLNAPFSAWPTITTGVSIVPESVYTKLGSAGFAAAPVGSGPFVFDHYTRGVEYVVKRNPDYWGEKATLETVTFKTVADADARLNGVQSGSLDVALIAPNQVAAVEGSQSVHIESRVSNGVTFLGMNATAGPLADQRVREAIALSIDRDAIVKSLLAGRATVDNQLVAENVGGFDPKYPAPVRDTDKAKQLLAAAGYNGTPIPFQYATNGRIPLSSEIAQSIQANLAEVGITITLQGTDQSSHSQMIYTKKAATGIYLNTYAPSTMDGDAPIASMFGGQWNDYAMLPETQALVAKTRTVGGQDRIDVYRELFALNDAKALLIGLYTPDASYAVDPDLNWKPRADGMITVDLASFGKD</sequence>
<accession>A0ABW1JSI8</accession>
<dbReference type="InterPro" id="IPR000914">
    <property type="entry name" value="SBP_5_dom"/>
</dbReference>
<dbReference type="CDD" id="cd00995">
    <property type="entry name" value="PBP2_NikA_DppA_OppA_like"/>
    <property type="match status" value="1"/>
</dbReference>
<evidence type="ECO:0000256" key="2">
    <source>
        <dbReference type="ARBA" id="ARBA00005695"/>
    </source>
</evidence>